<gene>
    <name evidence="2" type="ORF">ASZ90_009750</name>
</gene>
<evidence type="ECO:0000313" key="2">
    <source>
        <dbReference type="EMBL" id="KUG20527.1"/>
    </source>
</evidence>
<dbReference type="EC" id="3.1.3.16" evidence="2"/>
<dbReference type="SUPFAM" id="SSF81606">
    <property type="entry name" value="PP2C-like"/>
    <property type="match status" value="1"/>
</dbReference>
<dbReference type="InterPro" id="IPR001932">
    <property type="entry name" value="PPM-type_phosphatase-like_dom"/>
</dbReference>
<keyword evidence="2" id="KW-0378">Hydrolase</keyword>
<dbReference type="AlphaFoldDB" id="A0A0W8FI03"/>
<sequence length="243" mass="25919">MTILPGIRYCAQSDVGARRANEDAFFADTAGRLHVFAVADGLGGHAGGRTASAMAIAALKDAIRSGAGRSDPPLLLREAFKRANSDILAYNLERGLNAGTTLVAAVIDRQNRCCIANTGDSRAYIVTDDSIWHTTDHSIVQNLIDQGIIDADQAMMHPQKNILTEALGLSGQFRIDIDDRSAEDAILLLSSDGLHGYVQDTRLLQILRSAEPDEACAALIAEAKRAGSTDNITVIVARTAPPR</sequence>
<dbReference type="InterPro" id="IPR015655">
    <property type="entry name" value="PP2C"/>
</dbReference>
<comment type="caution">
    <text evidence="2">The sequence shown here is derived from an EMBL/GenBank/DDBJ whole genome shotgun (WGS) entry which is preliminary data.</text>
</comment>
<reference evidence="2" key="1">
    <citation type="journal article" date="2015" name="Proc. Natl. Acad. Sci. U.S.A.">
        <title>Networks of energetic and metabolic interactions define dynamics in microbial communities.</title>
        <authorList>
            <person name="Embree M."/>
            <person name="Liu J.K."/>
            <person name="Al-Bassam M.M."/>
            <person name="Zengler K."/>
        </authorList>
    </citation>
    <scope>NUCLEOTIDE SEQUENCE</scope>
</reference>
<dbReference type="Pfam" id="PF13672">
    <property type="entry name" value="PP2C_2"/>
    <property type="match status" value="1"/>
</dbReference>
<dbReference type="GO" id="GO:0004722">
    <property type="term" value="F:protein serine/threonine phosphatase activity"/>
    <property type="evidence" value="ECO:0007669"/>
    <property type="project" value="UniProtKB-EC"/>
</dbReference>
<proteinExistence type="predicted"/>
<organism evidence="2">
    <name type="scientific">hydrocarbon metagenome</name>
    <dbReference type="NCBI Taxonomy" id="938273"/>
    <lineage>
        <taxon>unclassified sequences</taxon>
        <taxon>metagenomes</taxon>
        <taxon>ecological metagenomes</taxon>
    </lineage>
</organism>
<protein>
    <submittedName>
        <fullName evidence="2">Serine/threonine phosphatase ppp</fullName>
        <ecNumber evidence="2">3.1.3.16</ecNumber>
    </submittedName>
</protein>
<dbReference type="CDD" id="cd00143">
    <property type="entry name" value="PP2Cc"/>
    <property type="match status" value="1"/>
</dbReference>
<feature type="domain" description="PPM-type phosphatase" evidence="1">
    <location>
        <begin position="8"/>
        <end position="239"/>
    </location>
</feature>
<accession>A0A0W8FI03</accession>
<evidence type="ECO:0000259" key="1">
    <source>
        <dbReference type="PROSITE" id="PS51746"/>
    </source>
</evidence>
<dbReference type="InterPro" id="IPR036457">
    <property type="entry name" value="PPM-type-like_dom_sf"/>
</dbReference>
<name>A0A0W8FI03_9ZZZZ</name>
<dbReference type="SMART" id="SM00332">
    <property type="entry name" value="PP2Cc"/>
    <property type="match status" value="1"/>
</dbReference>
<dbReference type="PANTHER" id="PTHR47992">
    <property type="entry name" value="PROTEIN PHOSPHATASE"/>
    <property type="match status" value="1"/>
</dbReference>
<dbReference type="SMART" id="SM00331">
    <property type="entry name" value="PP2C_SIG"/>
    <property type="match status" value="1"/>
</dbReference>
<dbReference type="EMBL" id="LNQE01001182">
    <property type="protein sequence ID" value="KUG20527.1"/>
    <property type="molecule type" value="Genomic_DNA"/>
</dbReference>
<dbReference type="Gene3D" id="3.60.40.10">
    <property type="entry name" value="PPM-type phosphatase domain"/>
    <property type="match status" value="1"/>
</dbReference>
<dbReference type="PROSITE" id="PS51746">
    <property type="entry name" value="PPM_2"/>
    <property type="match status" value="1"/>
</dbReference>